<dbReference type="EMBL" id="BMII01000028">
    <property type="protein sequence ID" value="GGB68590.1"/>
    <property type="molecule type" value="Genomic_DNA"/>
</dbReference>
<dbReference type="RefSeq" id="WP_188740299.1">
    <property type="nucleotide sequence ID" value="NZ_BMII01000028.1"/>
</dbReference>
<keyword evidence="2" id="KW-1185">Reference proteome</keyword>
<evidence type="ECO:0000313" key="1">
    <source>
        <dbReference type="EMBL" id="GGB68590.1"/>
    </source>
</evidence>
<gene>
    <name evidence="1" type="ORF">GCM10011607_31510</name>
</gene>
<name>A0ABQ1JKG2_9GAMM</name>
<comment type="caution">
    <text evidence="1">The sequence shown here is derived from an EMBL/GenBank/DDBJ whole genome shotgun (WGS) entry which is preliminary data.</text>
</comment>
<protein>
    <submittedName>
        <fullName evidence="1">Uncharacterized protein</fullName>
    </submittedName>
</protein>
<proteinExistence type="predicted"/>
<evidence type="ECO:0000313" key="2">
    <source>
        <dbReference type="Proteomes" id="UP000617555"/>
    </source>
</evidence>
<accession>A0ABQ1JKG2</accession>
<reference evidence="2" key="1">
    <citation type="journal article" date="2019" name="Int. J. Syst. Evol. Microbiol.">
        <title>The Global Catalogue of Microorganisms (GCM) 10K type strain sequencing project: providing services to taxonomists for standard genome sequencing and annotation.</title>
        <authorList>
            <consortium name="The Broad Institute Genomics Platform"/>
            <consortium name="The Broad Institute Genome Sequencing Center for Infectious Disease"/>
            <person name="Wu L."/>
            <person name="Ma J."/>
        </authorList>
    </citation>
    <scope>NUCLEOTIDE SEQUENCE [LARGE SCALE GENOMIC DNA]</scope>
    <source>
        <strain evidence="2">CGMCC 1.15339</strain>
    </source>
</reference>
<dbReference type="Proteomes" id="UP000617555">
    <property type="component" value="Unassembled WGS sequence"/>
</dbReference>
<sequence length="80" mass="8959">MAKINVAIDSHKVAQLIRAGHLCAADLHCLDKSSKQTLWQLCLWSCQNRIGCQKSQCQQTCSYAGLKQPAYQVIHDKDIC</sequence>
<organism evidence="1 2">
    <name type="scientific">Shewanella inventionis</name>
    <dbReference type="NCBI Taxonomy" id="1738770"/>
    <lineage>
        <taxon>Bacteria</taxon>
        <taxon>Pseudomonadati</taxon>
        <taxon>Pseudomonadota</taxon>
        <taxon>Gammaproteobacteria</taxon>
        <taxon>Alteromonadales</taxon>
        <taxon>Shewanellaceae</taxon>
        <taxon>Shewanella</taxon>
    </lineage>
</organism>